<evidence type="ECO:0008006" key="3">
    <source>
        <dbReference type="Google" id="ProtNLM"/>
    </source>
</evidence>
<evidence type="ECO:0000313" key="2">
    <source>
        <dbReference type="Proteomes" id="UP000032266"/>
    </source>
</evidence>
<keyword evidence="2" id="KW-1185">Reference proteome</keyword>
<sequence length="43" mass="4980">MSDAKRWRSFPLEFKAEAFWLHKAGEGSRPNVSEAKNITQTKE</sequence>
<name>A0A0C5VUZ4_9GAMM</name>
<proteinExistence type="predicted"/>
<dbReference type="Proteomes" id="UP000032266">
    <property type="component" value="Chromosome"/>
</dbReference>
<dbReference type="EMBL" id="CP007142">
    <property type="protein sequence ID" value="AJQ94204.1"/>
    <property type="molecule type" value="Genomic_DNA"/>
</dbReference>
<evidence type="ECO:0000313" key="1">
    <source>
        <dbReference type="EMBL" id="AJQ94204.1"/>
    </source>
</evidence>
<dbReference type="AlphaFoldDB" id="A0A0C5VUZ4"/>
<reference evidence="1 2" key="1">
    <citation type="submission" date="2014-01" db="EMBL/GenBank/DDBJ databases">
        <title>Full genme sequencing of cellulolytic bacterium Gynuella sunshinyii YC6258T gen. nov., sp. nov.</title>
        <authorList>
            <person name="Khan H."/>
            <person name="Chung E.J."/>
            <person name="Chung Y.R."/>
        </authorList>
    </citation>
    <scope>NUCLEOTIDE SEQUENCE [LARGE SCALE GENOMIC DNA]</scope>
    <source>
        <strain evidence="1 2">YC6258</strain>
    </source>
</reference>
<gene>
    <name evidence="1" type="ORF">YC6258_02166</name>
</gene>
<dbReference type="KEGG" id="gsn:YC6258_02166"/>
<protein>
    <recommendedName>
        <fullName evidence="3">Transposase</fullName>
    </recommendedName>
</protein>
<organism evidence="1 2">
    <name type="scientific">Gynuella sunshinyii YC6258</name>
    <dbReference type="NCBI Taxonomy" id="1445510"/>
    <lineage>
        <taxon>Bacteria</taxon>
        <taxon>Pseudomonadati</taxon>
        <taxon>Pseudomonadota</taxon>
        <taxon>Gammaproteobacteria</taxon>
        <taxon>Oceanospirillales</taxon>
        <taxon>Saccharospirillaceae</taxon>
        <taxon>Gynuella</taxon>
    </lineage>
</organism>
<accession>A0A0C5VUZ4</accession>
<dbReference type="HOGENOM" id="CLU_3234242_0_0_6"/>